<feature type="region of interest" description="Disordered" evidence="1">
    <location>
        <begin position="26"/>
        <end position="53"/>
    </location>
</feature>
<dbReference type="PANTHER" id="PTHR37836:SF2">
    <property type="entry name" value="DUF4038 DOMAIN-CONTAINING PROTEIN"/>
    <property type="match status" value="1"/>
</dbReference>
<dbReference type="Pfam" id="PF13204">
    <property type="entry name" value="Apiosidase"/>
    <property type="match status" value="1"/>
</dbReference>
<keyword evidence="4" id="KW-1185">Reference proteome</keyword>
<dbReference type="InterPro" id="IPR025277">
    <property type="entry name" value="Apiosidase-like_cat_dom"/>
</dbReference>
<proteinExistence type="predicted"/>
<dbReference type="Proteomes" id="UP000224130">
    <property type="component" value="Unassembled WGS sequence"/>
</dbReference>
<dbReference type="EMBL" id="PDJJ01000001">
    <property type="protein sequence ID" value="PFG44215.1"/>
    <property type="molecule type" value="Genomic_DNA"/>
</dbReference>
<dbReference type="Gene3D" id="3.20.20.80">
    <property type="entry name" value="Glycosidases"/>
    <property type="match status" value="1"/>
</dbReference>
<evidence type="ECO:0000313" key="4">
    <source>
        <dbReference type="Proteomes" id="UP000224130"/>
    </source>
</evidence>
<dbReference type="SUPFAM" id="SSF51445">
    <property type="entry name" value="(Trans)glycosidases"/>
    <property type="match status" value="1"/>
</dbReference>
<dbReference type="PANTHER" id="PTHR37836">
    <property type="entry name" value="LMO1036 PROTEIN"/>
    <property type="match status" value="1"/>
</dbReference>
<gene>
    <name evidence="3" type="ORF">ATJ88_2934</name>
</gene>
<accession>A0A2A9F171</accession>
<reference evidence="3 4" key="1">
    <citation type="submission" date="2017-10" db="EMBL/GenBank/DDBJ databases">
        <title>Sequencing the genomes of 1000 actinobacteria strains.</title>
        <authorList>
            <person name="Klenk H.-P."/>
        </authorList>
    </citation>
    <scope>NUCLEOTIDE SEQUENCE [LARGE SCALE GENOMIC DNA]</scope>
    <source>
        <strain evidence="3 4">DSM 21863</strain>
    </source>
</reference>
<dbReference type="InterPro" id="IPR017853">
    <property type="entry name" value="GH"/>
</dbReference>
<protein>
    <submittedName>
        <fullName evidence="3">Collagenase-like protein with putative collagen-binding domain</fullName>
    </submittedName>
</protein>
<organism evidence="3 4">
    <name type="scientific">Isoptericola jiangsuensis</name>
    <dbReference type="NCBI Taxonomy" id="548579"/>
    <lineage>
        <taxon>Bacteria</taxon>
        <taxon>Bacillati</taxon>
        <taxon>Actinomycetota</taxon>
        <taxon>Actinomycetes</taxon>
        <taxon>Micrococcales</taxon>
        <taxon>Promicromonosporaceae</taxon>
        <taxon>Isoptericola</taxon>
    </lineage>
</organism>
<evidence type="ECO:0000259" key="2">
    <source>
        <dbReference type="Pfam" id="PF13204"/>
    </source>
</evidence>
<comment type="caution">
    <text evidence="3">The sequence shown here is derived from an EMBL/GenBank/DDBJ whole genome shotgun (WGS) entry which is preliminary data.</text>
</comment>
<name>A0A2A9F171_9MICO</name>
<feature type="domain" description="Apiosidase-like catalytic" evidence="2">
    <location>
        <begin position="65"/>
        <end position="374"/>
    </location>
</feature>
<dbReference type="AlphaFoldDB" id="A0A2A9F171"/>
<evidence type="ECO:0000256" key="1">
    <source>
        <dbReference type="SAM" id="MobiDB-lite"/>
    </source>
</evidence>
<sequence>MLALLVLAGGAAAVWWWDRTHQGQAMPIPGDLADGEGTGVSSPPPASSSPRTVVPGDARFVAEVSDDGRYFVDQLGDPVLVRGDSPWSLLVDTTPEQATTFLENRRQAGVDALIVSLLGATGNGGPADDGSTVDGLRPFVDGDVLTWEPDYWDRAHDVLAAAAERGITVFLYAVDGWTIDRSFVPGSVAECRAYGEQVGSWSADLPNIVWMTGGDYFPATDDLAAGSDVDRCFAAVADGVRATGGDRPFSIQLGYPVSASRDNPFWAPRVDFDFVYTYAPTFAAVRAAYDRTPAMPALFAEGNYERENNDGASPPTTNETLRRQAAWALTSGSPGDFYGSDDWEFLDGWEARLDSPGLDQVGVVRDTVASTPWWRLRPDLGDRLVVSGRGSGTAPDDADVLDADLVTAAVTDDGGHAVVYVPTEREIGLDLSVLAPGATATWVDPSDGTEVAAELADRLRTPGVNADGGGDWLLVVGPGT</sequence>
<evidence type="ECO:0000313" key="3">
    <source>
        <dbReference type="EMBL" id="PFG44215.1"/>
    </source>
</evidence>